<gene>
    <name evidence="6" type="ORF">KF715C_pA3140</name>
</gene>
<evidence type="ECO:0000256" key="3">
    <source>
        <dbReference type="ARBA" id="ARBA00022833"/>
    </source>
</evidence>
<keyword evidence="2" id="KW-0863">Zinc-finger</keyword>
<dbReference type="InterPro" id="IPR037187">
    <property type="entry name" value="DnaK_N"/>
</dbReference>
<keyword evidence="3" id="KW-0862">Zinc</keyword>
<dbReference type="PANTHER" id="PTHR33823:SF2">
    <property type="entry name" value="RNA POLYMERASE-BINDING TRANSCRIPTION FACTOR DKSA"/>
    <property type="match status" value="1"/>
</dbReference>
<sequence>MNVEQLLAQSADQYMCEEQLEFFRQKLAEKAAMLRERIEKNQALCKIERQPDEADSASAEEDRSTATRLIEMDLQTLKQIDAAFKAIEAGEYGFCADTGEPITLQRLLVIPESLLSVEAMQARESRSRHQRAA</sequence>
<dbReference type="SUPFAM" id="SSF109635">
    <property type="entry name" value="DnaK suppressor protein DksA, alpha-hairpin domain"/>
    <property type="match status" value="1"/>
</dbReference>
<feature type="zinc finger region" description="dksA C4-type" evidence="4">
    <location>
        <begin position="95"/>
        <end position="119"/>
    </location>
</feature>
<dbReference type="Pfam" id="PF01258">
    <property type="entry name" value="zf-dskA_traR"/>
    <property type="match status" value="1"/>
</dbReference>
<keyword evidence="6" id="KW-0614">Plasmid</keyword>
<dbReference type="PANTHER" id="PTHR33823">
    <property type="entry name" value="RNA POLYMERASE-BINDING TRANSCRIPTION FACTOR DKSA-RELATED"/>
    <property type="match status" value="1"/>
</dbReference>
<protein>
    <submittedName>
        <fullName evidence="6">DnaK suppressor protein</fullName>
    </submittedName>
</protein>
<dbReference type="SUPFAM" id="SSF57716">
    <property type="entry name" value="Glucocorticoid receptor-like (DNA-binding domain)"/>
    <property type="match status" value="1"/>
</dbReference>
<dbReference type="GO" id="GO:0008270">
    <property type="term" value="F:zinc ion binding"/>
    <property type="evidence" value="ECO:0007669"/>
    <property type="project" value="UniProtKB-KW"/>
</dbReference>
<evidence type="ECO:0000256" key="4">
    <source>
        <dbReference type="PROSITE-ProRule" id="PRU00510"/>
    </source>
</evidence>
<dbReference type="InterPro" id="IPR000962">
    <property type="entry name" value="Znf_DskA_TraR"/>
</dbReference>
<geneLocation type="plasmid" evidence="7">
    <name>pkf715a dna</name>
</geneLocation>
<evidence type="ECO:0000256" key="2">
    <source>
        <dbReference type="ARBA" id="ARBA00022771"/>
    </source>
</evidence>
<dbReference type="EMBL" id="AP015030">
    <property type="protein sequence ID" value="BAW26819.1"/>
    <property type="molecule type" value="Genomic_DNA"/>
</dbReference>
<dbReference type="RefSeq" id="WP_058151428.1">
    <property type="nucleotide sequence ID" value="NZ_AP015030.1"/>
</dbReference>
<evidence type="ECO:0000259" key="5">
    <source>
        <dbReference type="Pfam" id="PF01258"/>
    </source>
</evidence>
<dbReference type="AlphaFoldDB" id="A0A1L7NMX5"/>
<accession>A0A1L7NMX5</accession>
<dbReference type="PROSITE" id="PS51128">
    <property type="entry name" value="ZF_DKSA_2"/>
    <property type="match status" value="1"/>
</dbReference>
<evidence type="ECO:0000313" key="6">
    <source>
        <dbReference type="EMBL" id="BAW26819.1"/>
    </source>
</evidence>
<name>A0A1L7NMX5_PSEPU</name>
<organism evidence="6 7">
    <name type="scientific">Pseudomonas putida</name>
    <name type="common">Arthrobacter siderocapsulatus</name>
    <dbReference type="NCBI Taxonomy" id="303"/>
    <lineage>
        <taxon>Bacteria</taxon>
        <taxon>Pseudomonadati</taxon>
        <taxon>Pseudomonadota</taxon>
        <taxon>Gammaproteobacteria</taxon>
        <taxon>Pseudomonadales</taxon>
        <taxon>Pseudomonadaceae</taxon>
        <taxon>Pseudomonas</taxon>
    </lineage>
</organism>
<proteinExistence type="predicted"/>
<dbReference type="Proteomes" id="UP000218731">
    <property type="component" value="Plasmid pKF715A"/>
</dbReference>
<feature type="domain" description="Zinc finger DksA/TraR C4-type" evidence="5">
    <location>
        <begin position="90"/>
        <end position="119"/>
    </location>
</feature>
<evidence type="ECO:0000313" key="7">
    <source>
        <dbReference type="Proteomes" id="UP000218731"/>
    </source>
</evidence>
<evidence type="ECO:0000256" key="1">
    <source>
        <dbReference type="ARBA" id="ARBA00022723"/>
    </source>
</evidence>
<reference evidence="6 7" key="1">
    <citation type="submission" date="2015-11" db="EMBL/GenBank/DDBJ databases">
        <title>Complete genome sequencing of a biphenyl-degrading bacterium, Pseudomonas putida KF715 (=NBRC110667).</title>
        <authorList>
            <person name="Suenaga H."/>
            <person name="Fujihara N."/>
            <person name="Watanabe T."/>
            <person name="Hirose J."/>
            <person name="Kimura N."/>
            <person name="Yamazoe A."/>
            <person name="Hosoyama A."/>
            <person name="Shimodaira J."/>
            <person name="Furukawa K."/>
        </authorList>
    </citation>
    <scope>NUCLEOTIDE SEQUENCE [LARGE SCALE GENOMIC DNA]</scope>
    <source>
        <strain evidence="6 7">KF715</strain>
        <plasmid evidence="7">Plasmid pkf715a dna</plasmid>
    </source>
</reference>
<dbReference type="Gene3D" id="1.20.120.910">
    <property type="entry name" value="DksA, coiled-coil domain"/>
    <property type="match status" value="1"/>
</dbReference>
<keyword evidence="1" id="KW-0479">Metal-binding</keyword>